<evidence type="ECO:0000256" key="6">
    <source>
        <dbReference type="ARBA" id="ARBA00022989"/>
    </source>
</evidence>
<reference evidence="13" key="1">
    <citation type="journal article" date="2015" name="Nature">
        <title>Complex archaea that bridge the gap between prokaryotes and eukaryotes.</title>
        <authorList>
            <person name="Spang A."/>
            <person name="Saw J.H."/>
            <person name="Jorgensen S.L."/>
            <person name="Zaremba-Niedzwiedzka K."/>
            <person name="Martijn J."/>
            <person name="Lind A.E."/>
            <person name="van Eijk R."/>
            <person name="Schleper C."/>
            <person name="Guy L."/>
            <person name="Ettema T.J."/>
        </authorList>
    </citation>
    <scope>NUCLEOTIDE SEQUENCE</scope>
</reference>
<name>A0A0F9I1C2_9ZZZZ</name>
<keyword evidence="9" id="KW-0066">ATP synthesis</keyword>
<feature type="coiled-coil region" evidence="11">
    <location>
        <begin position="85"/>
        <end position="159"/>
    </location>
</feature>
<comment type="function">
    <text evidence="10">F(1)F(0) ATP synthase produces ATP from ADP in the presence of a proton or sodium gradient. F-type ATPases consist of two structural domains, F(1) containing the extramembraneous catalytic core and F(0) containing the membrane proton channel, linked together by a central stalk and a peripheral stalk. During catalysis, ATP synthesis in the catalytic domain of F(1) is coupled via a rotary mechanism of the central stalk subunits to proton translocation.</text>
</comment>
<keyword evidence="5" id="KW-0375">Hydrogen ion transport</keyword>
<keyword evidence="2" id="KW-0813">Transport</keyword>
<keyword evidence="4 12" id="KW-0812">Transmembrane</keyword>
<protein>
    <submittedName>
        <fullName evidence="13">Uncharacterized protein</fullName>
    </submittedName>
</protein>
<evidence type="ECO:0000256" key="10">
    <source>
        <dbReference type="ARBA" id="ARBA00025198"/>
    </source>
</evidence>
<keyword evidence="11" id="KW-0175">Coiled coil</keyword>
<keyword evidence="3" id="KW-0138">CF(0)</keyword>
<evidence type="ECO:0000256" key="2">
    <source>
        <dbReference type="ARBA" id="ARBA00022448"/>
    </source>
</evidence>
<evidence type="ECO:0000256" key="5">
    <source>
        <dbReference type="ARBA" id="ARBA00022781"/>
    </source>
</evidence>
<evidence type="ECO:0000256" key="12">
    <source>
        <dbReference type="SAM" id="Phobius"/>
    </source>
</evidence>
<comment type="subcellular location">
    <subcellularLocation>
        <location evidence="1">Membrane</location>
        <topology evidence="1">Single-pass membrane protein</topology>
    </subcellularLocation>
</comment>
<accession>A0A0F9I1C2</accession>
<evidence type="ECO:0000256" key="1">
    <source>
        <dbReference type="ARBA" id="ARBA00004167"/>
    </source>
</evidence>
<dbReference type="Pfam" id="PF00430">
    <property type="entry name" value="ATP-synt_B"/>
    <property type="match status" value="1"/>
</dbReference>
<evidence type="ECO:0000256" key="9">
    <source>
        <dbReference type="ARBA" id="ARBA00023310"/>
    </source>
</evidence>
<dbReference type="InterPro" id="IPR002146">
    <property type="entry name" value="ATP_synth_b/b'su_bac/chlpt"/>
</dbReference>
<keyword evidence="6 12" id="KW-1133">Transmembrane helix</keyword>
<feature type="transmembrane region" description="Helical" evidence="12">
    <location>
        <begin position="56"/>
        <end position="73"/>
    </location>
</feature>
<comment type="caution">
    <text evidence="13">The sequence shown here is derived from an EMBL/GenBank/DDBJ whole genome shotgun (WGS) entry which is preliminary data.</text>
</comment>
<dbReference type="GO" id="GO:0015986">
    <property type="term" value="P:proton motive force-driven ATP synthesis"/>
    <property type="evidence" value="ECO:0007669"/>
    <property type="project" value="InterPro"/>
</dbReference>
<proteinExistence type="predicted"/>
<evidence type="ECO:0000256" key="11">
    <source>
        <dbReference type="SAM" id="Coils"/>
    </source>
</evidence>
<keyword evidence="8 12" id="KW-0472">Membrane</keyword>
<dbReference type="CDD" id="cd06503">
    <property type="entry name" value="ATP-synt_Fo_b"/>
    <property type="match status" value="1"/>
</dbReference>
<dbReference type="PANTHER" id="PTHR34264">
    <property type="entry name" value="ATP SYNTHASE SUBUNIT B, CHLOROPLASTIC"/>
    <property type="match status" value="1"/>
</dbReference>
<dbReference type="EMBL" id="LAZR01013577">
    <property type="protein sequence ID" value="KKM21317.1"/>
    <property type="molecule type" value="Genomic_DNA"/>
</dbReference>
<keyword evidence="7" id="KW-0406">Ion transport</keyword>
<feature type="non-terminal residue" evidence="13">
    <location>
        <position position="171"/>
    </location>
</feature>
<evidence type="ECO:0000256" key="7">
    <source>
        <dbReference type="ARBA" id="ARBA00023065"/>
    </source>
</evidence>
<sequence>MRFSCFRKTSRRVSARAFLVIFVTMLLIFSLGEALGASGEGREKENEQKRWVATDTYRVMNFAVLAAALFFLLRKPASQALAGRIKGIKNQLSELESMKEAAEKQLAEYNKRLSFLDQEAEKIVDEYIRQGNEAKAKILQQAEAAVEKLNEQAQKTIEYEFKQATMKLQEE</sequence>
<evidence type="ECO:0000256" key="8">
    <source>
        <dbReference type="ARBA" id="ARBA00023136"/>
    </source>
</evidence>
<organism evidence="13">
    <name type="scientific">marine sediment metagenome</name>
    <dbReference type="NCBI Taxonomy" id="412755"/>
    <lineage>
        <taxon>unclassified sequences</taxon>
        <taxon>metagenomes</taxon>
        <taxon>ecological metagenomes</taxon>
    </lineage>
</organism>
<dbReference type="GO" id="GO:0045259">
    <property type="term" value="C:proton-transporting ATP synthase complex"/>
    <property type="evidence" value="ECO:0007669"/>
    <property type="project" value="UniProtKB-KW"/>
</dbReference>
<evidence type="ECO:0000256" key="3">
    <source>
        <dbReference type="ARBA" id="ARBA00022547"/>
    </source>
</evidence>
<dbReference type="PANTHER" id="PTHR34264:SF3">
    <property type="entry name" value="ATP SYNTHASE SUBUNIT B, CHLOROPLASTIC"/>
    <property type="match status" value="1"/>
</dbReference>
<dbReference type="GO" id="GO:0015078">
    <property type="term" value="F:proton transmembrane transporter activity"/>
    <property type="evidence" value="ECO:0007669"/>
    <property type="project" value="InterPro"/>
</dbReference>
<gene>
    <name evidence="13" type="ORF">LCGC14_1636590</name>
</gene>
<evidence type="ECO:0000313" key="13">
    <source>
        <dbReference type="EMBL" id="KKM21317.1"/>
    </source>
</evidence>
<evidence type="ECO:0000256" key="4">
    <source>
        <dbReference type="ARBA" id="ARBA00022692"/>
    </source>
</evidence>
<dbReference type="AlphaFoldDB" id="A0A0F9I1C2"/>